<feature type="domain" description="YknX-like barrel-sandwich hybrid" evidence="4">
    <location>
        <begin position="72"/>
        <end position="221"/>
    </location>
</feature>
<evidence type="ECO:0000313" key="5">
    <source>
        <dbReference type="EMBL" id="MPL61317.1"/>
    </source>
</evidence>
<accession>A0A644T468</accession>
<protein>
    <submittedName>
        <fullName evidence="5">Uncharacterized protein</fullName>
    </submittedName>
</protein>
<feature type="domain" description="CusB-like beta-barrel" evidence="3">
    <location>
        <begin position="243"/>
        <end position="321"/>
    </location>
</feature>
<evidence type="ECO:0000256" key="1">
    <source>
        <dbReference type="ARBA" id="ARBA00004196"/>
    </source>
</evidence>
<evidence type="ECO:0000259" key="3">
    <source>
        <dbReference type="Pfam" id="PF25954"/>
    </source>
</evidence>
<organism evidence="5">
    <name type="scientific">bioreactor metagenome</name>
    <dbReference type="NCBI Taxonomy" id="1076179"/>
    <lineage>
        <taxon>unclassified sequences</taxon>
        <taxon>metagenomes</taxon>
        <taxon>ecological metagenomes</taxon>
    </lineage>
</organism>
<name>A0A644T468_9ZZZZ</name>
<dbReference type="InterPro" id="IPR058792">
    <property type="entry name" value="Beta-barrel_RND_2"/>
</dbReference>
<dbReference type="Pfam" id="PF25954">
    <property type="entry name" value="Beta-barrel_RND_2"/>
    <property type="match status" value="1"/>
</dbReference>
<dbReference type="Pfam" id="PF25984">
    <property type="entry name" value="BSH_YknX"/>
    <property type="match status" value="1"/>
</dbReference>
<dbReference type="Gene3D" id="2.40.30.170">
    <property type="match status" value="1"/>
</dbReference>
<sequence>MLGMYKKTLSQARHRCFAAALSVVMMLAAFLMFQDAASAADNGSIGAGATILTGKVVTTVTRAVPVPFNSVVDEVLVKPGQAVAKGAPLMRYHLQEEAERVLQREVTTGAATENLRGQVLDLDRKLAETAAQRNKARQLAASGLGSAQASSRLEDDVHSLKRRIELLTVTIQKSEQNFAARLEELSGYFGTTIKEGERLPASLTLTSPIDGYVLSLDATLNPGSLLAAGTTPVRVGRLDPVLIQVPVYEAEISGIKAGDSVEVEIPSLNNKKFNGTVNEISWVSSDMSVSNPSYYTVELTVPNPSLELKPGFKAVVRFKGSR</sequence>
<dbReference type="GO" id="GO:0030313">
    <property type="term" value="C:cell envelope"/>
    <property type="evidence" value="ECO:0007669"/>
    <property type="project" value="UniProtKB-SubCell"/>
</dbReference>
<dbReference type="InterPro" id="IPR058639">
    <property type="entry name" value="BSH_YknX-like"/>
</dbReference>
<comment type="subcellular location">
    <subcellularLocation>
        <location evidence="1">Cell envelope</location>
    </subcellularLocation>
</comment>
<evidence type="ECO:0000259" key="4">
    <source>
        <dbReference type="Pfam" id="PF25984"/>
    </source>
</evidence>
<dbReference type="PANTHER" id="PTHR32347">
    <property type="entry name" value="EFFLUX SYSTEM COMPONENT YKNX-RELATED"/>
    <property type="match status" value="1"/>
</dbReference>
<dbReference type="EMBL" id="VSSQ01000014">
    <property type="protein sequence ID" value="MPL61317.1"/>
    <property type="molecule type" value="Genomic_DNA"/>
</dbReference>
<reference evidence="5" key="1">
    <citation type="submission" date="2019-08" db="EMBL/GenBank/DDBJ databases">
        <authorList>
            <person name="Kucharzyk K."/>
            <person name="Murdoch R.W."/>
            <person name="Higgins S."/>
            <person name="Loffler F."/>
        </authorList>
    </citation>
    <scope>NUCLEOTIDE SEQUENCE</scope>
</reference>
<dbReference type="AlphaFoldDB" id="A0A644T468"/>
<keyword evidence="2" id="KW-0175">Coiled coil</keyword>
<gene>
    <name evidence="5" type="ORF">SDC9_06887</name>
</gene>
<evidence type="ECO:0000256" key="2">
    <source>
        <dbReference type="ARBA" id="ARBA00023054"/>
    </source>
</evidence>
<proteinExistence type="predicted"/>
<dbReference type="InterPro" id="IPR050465">
    <property type="entry name" value="UPF0194_transport"/>
</dbReference>
<dbReference type="PANTHER" id="PTHR32347:SF23">
    <property type="entry name" value="BLL5650 PROTEIN"/>
    <property type="match status" value="1"/>
</dbReference>
<comment type="caution">
    <text evidence="5">The sequence shown here is derived from an EMBL/GenBank/DDBJ whole genome shotgun (WGS) entry which is preliminary data.</text>
</comment>